<organism evidence="2 3">
    <name type="scientific">Brevibacterium paucivorans</name>
    <dbReference type="NCBI Taxonomy" id="170994"/>
    <lineage>
        <taxon>Bacteria</taxon>
        <taxon>Bacillati</taxon>
        <taxon>Actinomycetota</taxon>
        <taxon>Actinomycetes</taxon>
        <taxon>Micrococcales</taxon>
        <taxon>Brevibacteriaceae</taxon>
        <taxon>Brevibacterium</taxon>
    </lineage>
</organism>
<gene>
    <name evidence="2" type="ORF">CJ199_13835</name>
</gene>
<accession>A0A2N6VJ64</accession>
<dbReference type="Proteomes" id="UP000235598">
    <property type="component" value="Unassembled WGS sequence"/>
</dbReference>
<evidence type="ECO:0000313" key="3">
    <source>
        <dbReference type="Proteomes" id="UP000235598"/>
    </source>
</evidence>
<dbReference type="AlphaFoldDB" id="A0A2N6VJ64"/>
<name>A0A2N6VJ64_9MICO</name>
<proteinExistence type="predicted"/>
<evidence type="ECO:0000256" key="1">
    <source>
        <dbReference type="SAM" id="MobiDB-lite"/>
    </source>
</evidence>
<sequence length="76" mass="8527">MAVRLGHDAVFELHHTVVIAVGGLLPLQVQQADTGCDDHENQQQRQKEEQNRHTADSLRPFAQGTSAREDRADQVR</sequence>
<reference evidence="2 3" key="1">
    <citation type="submission" date="2017-09" db="EMBL/GenBank/DDBJ databases">
        <title>Bacterial strain isolated from the female urinary microbiota.</title>
        <authorList>
            <person name="Thomas-White K."/>
            <person name="Kumar N."/>
            <person name="Forster S."/>
            <person name="Putonti C."/>
            <person name="Lawley T."/>
            <person name="Wolfe A.J."/>
        </authorList>
    </citation>
    <scope>NUCLEOTIDE SEQUENCE [LARGE SCALE GENOMIC DNA]</scope>
    <source>
        <strain evidence="2 3">UMB1301</strain>
    </source>
</reference>
<feature type="non-terminal residue" evidence="2">
    <location>
        <position position="76"/>
    </location>
</feature>
<feature type="compositionally biased region" description="Basic and acidic residues" evidence="1">
    <location>
        <begin position="36"/>
        <end position="56"/>
    </location>
</feature>
<dbReference type="RefSeq" id="WP_219722422.1">
    <property type="nucleotide sequence ID" value="NZ_PNHK01000338.1"/>
</dbReference>
<dbReference type="EMBL" id="PNHK01000338">
    <property type="protein sequence ID" value="PMD04134.1"/>
    <property type="molecule type" value="Genomic_DNA"/>
</dbReference>
<feature type="region of interest" description="Disordered" evidence="1">
    <location>
        <begin position="32"/>
        <end position="76"/>
    </location>
</feature>
<feature type="compositionally biased region" description="Basic and acidic residues" evidence="1">
    <location>
        <begin position="67"/>
        <end position="76"/>
    </location>
</feature>
<evidence type="ECO:0000313" key="2">
    <source>
        <dbReference type="EMBL" id="PMD04134.1"/>
    </source>
</evidence>
<protein>
    <submittedName>
        <fullName evidence="2">Uncharacterized protein</fullName>
    </submittedName>
</protein>
<comment type="caution">
    <text evidence="2">The sequence shown here is derived from an EMBL/GenBank/DDBJ whole genome shotgun (WGS) entry which is preliminary data.</text>
</comment>